<organism evidence="1">
    <name type="scientific">uncultured Caudovirales phage</name>
    <dbReference type="NCBI Taxonomy" id="2100421"/>
    <lineage>
        <taxon>Viruses</taxon>
        <taxon>Duplodnaviria</taxon>
        <taxon>Heunggongvirae</taxon>
        <taxon>Uroviricota</taxon>
        <taxon>Caudoviricetes</taxon>
        <taxon>Peduoviridae</taxon>
        <taxon>Maltschvirus</taxon>
        <taxon>Maltschvirus maltsch</taxon>
    </lineage>
</organism>
<sequence>MNLSIDSRYRLSLVSRAANADSSRRCPRGIYCLLAATFIFSGMTTSNAHDLSKDIEMYKVYTHMKLMNAKEFRCVELLWNAESHWNPRANNKKSTAYGIPQLLKMTETNPYLQIDLGLKYISARHKTPCQAWAKFKAVGHY</sequence>
<accession>A0A6J5P6E5</accession>
<dbReference type="SUPFAM" id="SSF53955">
    <property type="entry name" value="Lysozyme-like"/>
    <property type="match status" value="1"/>
</dbReference>
<dbReference type="InterPro" id="IPR023346">
    <property type="entry name" value="Lysozyme-like_dom_sf"/>
</dbReference>
<proteinExistence type="predicted"/>
<name>A0A6J5P6E5_9CAUD</name>
<evidence type="ECO:0000313" key="1">
    <source>
        <dbReference type="EMBL" id="CAB4163084.1"/>
    </source>
</evidence>
<dbReference type="Gene3D" id="1.10.530.10">
    <property type="match status" value="1"/>
</dbReference>
<reference evidence="1" key="1">
    <citation type="submission" date="2020-04" db="EMBL/GenBank/DDBJ databases">
        <authorList>
            <person name="Chiriac C."/>
            <person name="Salcher M."/>
            <person name="Ghai R."/>
            <person name="Kavagutti S V."/>
        </authorList>
    </citation>
    <scope>NUCLEOTIDE SEQUENCE</scope>
</reference>
<protein>
    <submittedName>
        <fullName evidence="1">LT_GEWL domain containing protein</fullName>
    </submittedName>
</protein>
<gene>
    <name evidence="1" type="ORF">UFOVP799_18</name>
</gene>
<dbReference type="EMBL" id="LR796741">
    <property type="protein sequence ID" value="CAB4163084.1"/>
    <property type="molecule type" value="Genomic_DNA"/>
</dbReference>